<proteinExistence type="predicted"/>
<dbReference type="EMBL" id="FQZN01000010">
    <property type="protein sequence ID" value="SHI88417.1"/>
    <property type="molecule type" value="Genomic_DNA"/>
</dbReference>
<dbReference type="GeneID" id="92715091"/>
<dbReference type="Proteomes" id="UP000184192">
    <property type="component" value="Unassembled WGS sequence"/>
</dbReference>
<reference evidence="3" key="1">
    <citation type="submission" date="2016-11" db="EMBL/GenBank/DDBJ databases">
        <authorList>
            <person name="Varghese N."/>
            <person name="Submissions S."/>
        </authorList>
    </citation>
    <scope>NUCLEOTIDE SEQUENCE [LARGE SCALE GENOMIC DNA]</scope>
    <source>
        <strain evidence="3">DSM 26884</strain>
    </source>
</reference>
<protein>
    <submittedName>
        <fullName evidence="2">Uncharacterized protein</fullName>
    </submittedName>
</protein>
<dbReference type="AlphaFoldDB" id="A0A1M6ESG0"/>
<feature type="transmembrane region" description="Helical" evidence="1">
    <location>
        <begin position="31"/>
        <end position="51"/>
    </location>
</feature>
<evidence type="ECO:0000313" key="2">
    <source>
        <dbReference type="EMBL" id="SHI88417.1"/>
    </source>
</evidence>
<sequence length="57" mass="6185">MLTLKQSPVAIIGMLLTCSLAEGEPEPGKLIIALCVLVLTVSYVLACTYVNQRKYES</sequence>
<keyword evidence="1" id="KW-0472">Membrane</keyword>
<gene>
    <name evidence="2" type="ORF">SAMN05444350_11042</name>
</gene>
<accession>A0A1M6ESG0</accession>
<dbReference type="RefSeq" id="WP_175560874.1">
    <property type="nucleotide sequence ID" value="NZ_FQZN01000010.1"/>
</dbReference>
<keyword evidence="1" id="KW-0812">Transmembrane</keyword>
<evidence type="ECO:0000313" key="3">
    <source>
        <dbReference type="Proteomes" id="UP000184192"/>
    </source>
</evidence>
<keyword evidence="1" id="KW-1133">Transmembrane helix</keyword>
<evidence type="ECO:0000256" key="1">
    <source>
        <dbReference type="SAM" id="Phobius"/>
    </source>
</evidence>
<organism evidence="2 3">
    <name type="scientific">Bacteroides stercorirosoris</name>
    <dbReference type="NCBI Taxonomy" id="871324"/>
    <lineage>
        <taxon>Bacteria</taxon>
        <taxon>Pseudomonadati</taxon>
        <taxon>Bacteroidota</taxon>
        <taxon>Bacteroidia</taxon>
        <taxon>Bacteroidales</taxon>
        <taxon>Bacteroidaceae</taxon>
        <taxon>Bacteroides</taxon>
    </lineage>
</organism>
<keyword evidence="3" id="KW-1185">Reference proteome</keyword>
<name>A0A1M6ESG0_9BACE</name>